<feature type="transmembrane region" description="Helical" evidence="1">
    <location>
        <begin position="90"/>
        <end position="111"/>
    </location>
</feature>
<feature type="transmembrane region" description="Helical" evidence="1">
    <location>
        <begin position="217"/>
        <end position="235"/>
    </location>
</feature>
<dbReference type="Pfam" id="PF07690">
    <property type="entry name" value="MFS_1"/>
    <property type="match status" value="1"/>
</dbReference>
<feature type="transmembrane region" description="Helical" evidence="1">
    <location>
        <begin position="20"/>
        <end position="39"/>
    </location>
</feature>
<dbReference type="InterPro" id="IPR036259">
    <property type="entry name" value="MFS_trans_sf"/>
</dbReference>
<dbReference type="InterPro" id="IPR011701">
    <property type="entry name" value="MFS"/>
</dbReference>
<feature type="transmembrane region" description="Helical" evidence="1">
    <location>
        <begin position="341"/>
        <end position="362"/>
    </location>
</feature>
<dbReference type="RefSeq" id="WP_256400630.1">
    <property type="nucleotide sequence ID" value="NZ_JANHJR010000003.1"/>
</dbReference>
<evidence type="ECO:0000256" key="1">
    <source>
        <dbReference type="SAM" id="Phobius"/>
    </source>
</evidence>
<dbReference type="EMBL" id="JBHUDO010000003">
    <property type="protein sequence ID" value="MFD1647311.1"/>
    <property type="molecule type" value="Genomic_DNA"/>
</dbReference>
<feature type="transmembrane region" description="Helical" evidence="1">
    <location>
        <begin position="369"/>
        <end position="392"/>
    </location>
</feature>
<reference evidence="2 3" key="1">
    <citation type="journal article" date="2019" name="Int. J. Syst. Evol. Microbiol.">
        <title>The Global Catalogue of Microorganisms (GCM) 10K type strain sequencing project: providing services to taxonomists for standard genome sequencing and annotation.</title>
        <authorList>
            <consortium name="The Broad Institute Genomics Platform"/>
            <consortium name="The Broad Institute Genome Sequencing Center for Infectious Disease"/>
            <person name="Wu L."/>
            <person name="Ma J."/>
        </authorList>
    </citation>
    <scope>NUCLEOTIDE SEQUENCE [LARGE SCALE GENOMIC DNA]</scope>
    <source>
        <strain evidence="2 3">CGMCC 1.10390</strain>
    </source>
</reference>
<keyword evidence="1" id="KW-1133">Transmembrane helix</keyword>
<organism evidence="2 3">
    <name type="scientific">Haloarchaeobius litoreus</name>
    <dbReference type="NCBI Taxonomy" id="755306"/>
    <lineage>
        <taxon>Archaea</taxon>
        <taxon>Methanobacteriati</taxon>
        <taxon>Methanobacteriota</taxon>
        <taxon>Stenosarchaea group</taxon>
        <taxon>Halobacteria</taxon>
        <taxon>Halobacteriales</taxon>
        <taxon>Halorubellaceae</taxon>
        <taxon>Haloarchaeobius</taxon>
    </lineage>
</organism>
<comment type="caution">
    <text evidence="2">The sequence shown here is derived from an EMBL/GenBank/DDBJ whole genome shotgun (WGS) entry which is preliminary data.</text>
</comment>
<dbReference type="Gene3D" id="1.20.1250.20">
    <property type="entry name" value="MFS general substrate transporter like domains"/>
    <property type="match status" value="1"/>
</dbReference>
<feature type="transmembrane region" description="Helical" evidence="1">
    <location>
        <begin position="151"/>
        <end position="171"/>
    </location>
</feature>
<name>A0ABD6DR54_9EURY</name>
<keyword evidence="1" id="KW-0812">Transmembrane</keyword>
<keyword evidence="1" id="KW-0472">Membrane</keyword>
<keyword evidence="3" id="KW-1185">Reference proteome</keyword>
<dbReference type="SUPFAM" id="SSF103473">
    <property type="entry name" value="MFS general substrate transporter"/>
    <property type="match status" value="1"/>
</dbReference>
<gene>
    <name evidence="2" type="ORF">ACFSBL_16610</name>
</gene>
<feature type="transmembrane region" description="Helical" evidence="1">
    <location>
        <begin position="51"/>
        <end position="70"/>
    </location>
</feature>
<dbReference type="Proteomes" id="UP001597034">
    <property type="component" value="Unassembled WGS sequence"/>
</dbReference>
<dbReference type="PANTHER" id="PTHR23530:SF1">
    <property type="entry name" value="PERMEASE, MAJOR FACILITATOR SUPERFAMILY-RELATED"/>
    <property type="match status" value="1"/>
</dbReference>
<feature type="transmembrane region" description="Helical" evidence="1">
    <location>
        <begin position="247"/>
        <end position="267"/>
    </location>
</feature>
<dbReference type="InterPro" id="IPR053160">
    <property type="entry name" value="MFS_DHA3_Transporter"/>
</dbReference>
<evidence type="ECO:0000313" key="2">
    <source>
        <dbReference type="EMBL" id="MFD1647311.1"/>
    </source>
</evidence>
<feature type="transmembrane region" description="Helical" evidence="1">
    <location>
        <begin position="279"/>
        <end position="302"/>
    </location>
</feature>
<proteinExistence type="predicted"/>
<evidence type="ECO:0000313" key="3">
    <source>
        <dbReference type="Proteomes" id="UP001597034"/>
    </source>
</evidence>
<sequence length="402" mass="41864">MSRPALPSASALPSGPVAKYYLYKLTATAGLTVPVWVLFLRAQHLSYTEIMLLDAIWWVGLTAGEIPTGYVGDRMGWRNSLVVGNALRAAAVVVMGLVSTFAAFAAVYLLWALGSTLMSGSTDAWLYETLERQGDADAFAHYRGRGQSLKLGAGAAAAVLGGYLGTVSFRLPFLLTGVLWAVGAVVLATMPAVDVAADDRLTAFEALPVLRERLLSVELRGVVLWVAVVLAVVSATGRLTQPVAVDLGVPAAWLGWLYAGFTLLAAVASDRSAWLRDRFGFDGWLVLAPAVLGGFLAAVWFAPVVALPAFVLVRAVRTPTETLANEYVNDRVATAGRATTLSGVSMVNAVVAIPFGVALGAVADLSPYLALAGIGAVLLALAGVVGLGGLVATGETEPRPAD</sequence>
<accession>A0ABD6DR54</accession>
<protein>
    <submittedName>
        <fullName evidence="2">MFS transporter</fullName>
    </submittedName>
</protein>
<dbReference type="PANTHER" id="PTHR23530">
    <property type="entry name" value="TRANSPORT PROTEIN-RELATED"/>
    <property type="match status" value="1"/>
</dbReference>
<dbReference type="AlphaFoldDB" id="A0ABD6DR54"/>
<feature type="transmembrane region" description="Helical" evidence="1">
    <location>
        <begin position="177"/>
        <end position="197"/>
    </location>
</feature>